<dbReference type="GO" id="GO:0008654">
    <property type="term" value="P:phospholipid biosynthetic process"/>
    <property type="evidence" value="ECO:0007669"/>
    <property type="project" value="TreeGrafter"/>
</dbReference>
<dbReference type="GO" id="GO:0010945">
    <property type="term" value="F:coenzyme A diphosphatase activity"/>
    <property type="evidence" value="ECO:0007669"/>
    <property type="project" value="InterPro"/>
</dbReference>
<evidence type="ECO:0000256" key="5">
    <source>
        <dbReference type="ARBA" id="ARBA00022989"/>
    </source>
</evidence>
<evidence type="ECO:0000256" key="1">
    <source>
        <dbReference type="ARBA" id="ARBA00004477"/>
    </source>
</evidence>
<dbReference type="GO" id="GO:0019915">
    <property type="term" value="P:lipid storage"/>
    <property type="evidence" value="ECO:0007669"/>
    <property type="project" value="InterPro"/>
</dbReference>
<keyword evidence="6" id="KW-0443">Lipid metabolism</keyword>
<dbReference type="Proteomes" id="UP001367676">
    <property type="component" value="Unassembled WGS sequence"/>
</dbReference>
<dbReference type="PANTHER" id="PTHR23129:SF0">
    <property type="entry name" value="ACYL-COENZYME A DIPHOSPHATASE FITM2"/>
    <property type="match status" value="1"/>
</dbReference>
<keyword evidence="5 8" id="KW-1133">Transmembrane helix</keyword>
<evidence type="ECO:0000256" key="7">
    <source>
        <dbReference type="ARBA" id="ARBA00023136"/>
    </source>
</evidence>
<proteinExistence type="predicted"/>
<dbReference type="GO" id="GO:0034389">
    <property type="term" value="P:lipid droplet organization"/>
    <property type="evidence" value="ECO:0007669"/>
    <property type="project" value="TreeGrafter"/>
</dbReference>
<evidence type="ECO:0000256" key="8">
    <source>
        <dbReference type="SAM" id="Phobius"/>
    </source>
</evidence>
<evidence type="ECO:0000256" key="4">
    <source>
        <dbReference type="ARBA" id="ARBA00022824"/>
    </source>
</evidence>
<evidence type="ECO:0000256" key="6">
    <source>
        <dbReference type="ARBA" id="ARBA00023098"/>
    </source>
</evidence>
<evidence type="ECO:0000313" key="10">
    <source>
        <dbReference type="Proteomes" id="UP001367676"/>
    </source>
</evidence>
<evidence type="ECO:0000256" key="3">
    <source>
        <dbReference type="ARBA" id="ARBA00022801"/>
    </source>
</evidence>
<keyword evidence="7 8" id="KW-0472">Membrane</keyword>
<sequence>MCLRILSECSKTVLYSQPKLIAAANCCAILVLSIITDLVPSLSYTRRNSNEFLDNYIIEPSFNLVTLALLIFVCITLTEPDIRHYQHLVKPISRILLSWILHITVRVTILLVPNLLGRCQGYPEFDNQQLECISDGHHWNGFNISGHIFSLLYSILIVLEETLVFRRFEVRLRLFGKMADMEIANTVTPTYTDHLLTDLYATYLRRYRKVEPCVRIAYTILALWVITAQVNVLIITFNWQKAPPKILGAVLAVALWLVTYGTIFKVDPDYKVDKCECLPPNDMLDFIEKPNGHKHFQGISLFEVNYGTLDASPTPTEIWEDQKDRSMHPILQGITENTTEAQLDEEYTDVDDENVEAADTVDGGVKNEKSLQSHEFSGTQFFGFTWNTSMLGSINSNPMQMYPKLDIKCT</sequence>
<gene>
    <name evidence="9" type="ORF">V9T40_003385</name>
</gene>
<feature type="transmembrane region" description="Helical" evidence="8">
    <location>
        <begin position="246"/>
        <end position="264"/>
    </location>
</feature>
<keyword evidence="4" id="KW-0256">Endoplasmic reticulum</keyword>
<dbReference type="InterPro" id="IPR019388">
    <property type="entry name" value="FIT"/>
</dbReference>
<reference evidence="9 10" key="1">
    <citation type="submission" date="2024-03" db="EMBL/GenBank/DDBJ databases">
        <title>Adaptation during the transition from Ophiocordyceps entomopathogen to insect associate is accompanied by gene loss and intensified selection.</title>
        <authorList>
            <person name="Ward C.M."/>
            <person name="Onetto C.A."/>
            <person name="Borneman A.R."/>
        </authorList>
    </citation>
    <scope>NUCLEOTIDE SEQUENCE [LARGE SCALE GENOMIC DNA]</scope>
    <source>
        <strain evidence="9">AWRI1</strain>
        <tissue evidence="9">Single Adult Female</tissue>
    </source>
</reference>
<keyword evidence="3" id="KW-0378">Hydrolase</keyword>
<comment type="subcellular location">
    <subcellularLocation>
        <location evidence="1">Endoplasmic reticulum membrane</location>
        <topology evidence="1">Multi-pass membrane protein</topology>
    </subcellularLocation>
</comment>
<feature type="transmembrane region" description="Helical" evidence="8">
    <location>
        <begin position="56"/>
        <end position="75"/>
    </location>
</feature>
<feature type="transmembrane region" description="Helical" evidence="8">
    <location>
        <begin position="216"/>
        <end position="240"/>
    </location>
</feature>
<dbReference type="AlphaFoldDB" id="A0AAN9TSF4"/>
<dbReference type="GO" id="GO:0005789">
    <property type="term" value="C:endoplasmic reticulum membrane"/>
    <property type="evidence" value="ECO:0007669"/>
    <property type="project" value="UniProtKB-SubCell"/>
</dbReference>
<comment type="caution">
    <text evidence="9">The sequence shown here is derived from an EMBL/GenBank/DDBJ whole genome shotgun (WGS) entry which is preliminary data.</text>
</comment>
<keyword evidence="2 8" id="KW-0812">Transmembrane</keyword>
<feature type="transmembrane region" description="Helical" evidence="8">
    <location>
        <begin position="96"/>
        <end position="116"/>
    </location>
</feature>
<name>A0AAN9TSF4_9HEMI</name>
<feature type="transmembrane region" description="Helical" evidence="8">
    <location>
        <begin position="20"/>
        <end position="44"/>
    </location>
</feature>
<dbReference type="PANTHER" id="PTHR23129">
    <property type="entry name" value="ACYL-COENZYME A DIPHOSPHATASE FITM2"/>
    <property type="match status" value="1"/>
</dbReference>
<dbReference type="Pfam" id="PF10261">
    <property type="entry name" value="FIT"/>
    <property type="match status" value="1"/>
</dbReference>
<feature type="transmembrane region" description="Helical" evidence="8">
    <location>
        <begin position="144"/>
        <end position="165"/>
    </location>
</feature>
<evidence type="ECO:0000256" key="2">
    <source>
        <dbReference type="ARBA" id="ARBA00022692"/>
    </source>
</evidence>
<organism evidence="9 10">
    <name type="scientific">Parthenolecanium corni</name>
    <dbReference type="NCBI Taxonomy" id="536013"/>
    <lineage>
        <taxon>Eukaryota</taxon>
        <taxon>Metazoa</taxon>
        <taxon>Ecdysozoa</taxon>
        <taxon>Arthropoda</taxon>
        <taxon>Hexapoda</taxon>
        <taxon>Insecta</taxon>
        <taxon>Pterygota</taxon>
        <taxon>Neoptera</taxon>
        <taxon>Paraneoptera</taxon>
        <taxon>Hemiptera</taxon>
        <taxon>Sternorrhyncha</taxon>
        <taxon>Coccoidea</taxon>
        <taxon>Coccidae</taxon>
        <taxon>Parthenolecanium</taxon>
    </lineage>
</organism>
<evidence type="ECO:0000313" key="9">
    <source>
        <dbReference type="EMBL" id="KAK7603386.1"/>
    </source>
</evidence>
<dbReference type="EMBL" id="JBBCAQ010000006">
    <property type="protein sequence ID" value="KAK7603386.1"/>
    <property type="molecule type" value="Genomic_DNA"/>
</dbReference>
<protein>
    <submittedName>
        <fullName evidence="9">Uncharacterized protein</fullName>
    </submittedName>
</protein>
<keyword evidence="10" id="KW-1185">Reference proteome</keyword>
<accession>A0AAN9TSF4</accession>